<gene>
    <name evidence="1" type="ORF">P0082_06080</name>
</gene>
<evidence type="ECO:0000313" key="2">
    <source>
        <dbReference type="Proteomes" id="UP001228690"/>
    </source>
</evidence>
<dbReference type="RefSeq" id="WP_326928651.1">
    <property type="nucleotide sequence ID" value="NZ_CP123443.1"/>
</dbReference>
<proteinExistence type="predicted"/>
<accession>A0ABY8MKP3</accession>
<name>A0ABY8MKP3_9SPIO</name>
<dbReference type="InterPro" id="IPR005046">
    <property type="entry name" value="DUF285"/>
</dbReference>
<evidence type="ECO:0000313" key="1">
    <source>
        <dbReference type="EMBL" id="WGK70443.1"/>
    </source>
</evidence>
<organism evidence="1 2">
    <name type="scientific">Candidatus Haliotispira prima</name>
    <dbReference type="NCBI Taxonomy" id="3034016"/>
    <lineage>
        <taxon>Bacteria</taxon>
        <taxon>Pseudomonadati</taxon>
        <taxon>Spirochaetota</taxon>
        <taxon>Spirochaetia</taxon>
        <taxon>Spirochaetales</taxon>
        <taxon>Spirochaetaceae</taxon>
        <taxon>Candidatus Haliotispira</taxon>
    </lineage>
</organism>
<dbReference type="Pfam" id="PF03382">
    <property type="entry name" value="DUF285"/>
    <property type="match status" value="1"/>
</dbReference>
<dbReference type="EMBL" id="CP123443">
    <property type="protein sequence ID" value="WGK70443.1"/>
    <property type="molecule type" value="Genomic_DNA"/>
</dbReference>
<keyword evidence="2" id="KW-1185">Reference proteome</keyword>
<reference evidence="1 2" key="1">
    <citation type="submission" date="2023-04" db="EMBL/GenBank/DDBJ databases">
        <title>Spirochaete genome identified in red abalone sample constitutes a novel genus.</title>
        <authorList>
            <person name="Sharma S.P."/>
            <person name="Purcell C.M."/>
            <person name="Hyde J.R."/>
            <person name="Severin A.J."/>
        </authorList>
    </citation>
    <scope>NUCLEOTIDE SEQUENCE [LARGE SCALE GENOMIC DNA]</scope>
    <source>
        <strain evidence="1 2">SP-2023</strain>
    </source>
</reference>
<sequence>MFGRPYSQHDRDVGPSSFNQAIEDWDVSNVTDMTAMFSGALIFNQAIRDWDVSNVTGMTRMFYGAKAFDQDISGWAVQPSDEPGL</sequence>
<dbReference type="Proteomes" id="UP001228690">
    <property type="component" value="Chromosome"/>
</dbReference>
<protein>
    <submittedName>
        <fullName evidence="1">BspA family leucine-rich repeat surface protein</fullName>
    </submittedName>
</protein>